<dbReference type="InterPro" id="IPR000847">
    <property type="entry name" value="LysR_HTH_N"/>
</dbReference>
<organism evidence="6 7">
    <name type="scientific">Vibrio amylolyticus</name>
    <dbReference type="NCBI Taxonomy" id="2847292"/>
    <lineage>
        <taxon>Bacteria</taxon>
        <taxon>Pseudomonadati</taxon>
        <taxon>Pseudomonadota</taxon>
        <taxon>Gammaproteobacteria</taxon>
        <taxon>Vibrionales</taxon>
        <taxon>Vibrionaceae</taxon>
        <taxon>Vibrio</taxon>
    </lineage>
</organism>
<dbReference type="InterPro" id="IPR036388">
    <property type="entry name" value="WH-like_DNA-bd_sf"/>
</dbReference>
<evidence type="ECO:0000313" key="6">
    <source>
        <dbReference type="EMBL" id="MCK6264667.1"/>
    </source>
</evidence>
<dbReference type="Gene3D" id="1.10.10.10">
    <property type="entry name" value="Winged helix-like DNA-binding domain superfamily/Winged helix DNA-binding domain"/>
    <property type="match status" value="1"/>
</dbReference>
<dbReference type="CDD" id="cd08422">
    <property type="entry name" value="PBP2_CrgA_like"/>
    <property type="match status" value="1"/>
</dbReference>
<comment type="caution">
    <text evidence="6">The sequence shown here is derived from an EMBL/GenBank/DDBJ whole genome shotgun (WGS) entry which is preliminary data.</text>
</comment>
<comment type="similarity">
    <text evidence="1">Belongs to the LysR transcriptional regulatory family.</text>
</comment>
<dbReference type="GO" id="GO:0003700">
    <property type="term" value="F:DNA-binding transcription factor activity"/>
    <property type="evidence" value="ECO:0007669"/>
    <property type="project" value="InterPro"/>
</dbReference>
<evidence type="ECO:0000256" key="1">
    <source>
        <dbReference type="ARBA" id="ARBA00009437"/>
    </source>
</evidence>
<dbReference type="Gene3D" id="3.40.190.290">
    <property type="match status" value="1"/>
</dbReference>
<dbReference type="InterPro" id="IPR005119">
    <property type="entry name" value="LysR_subst-bd"/>
</dbReference>
<proteinExistence type="inferred from homology"/>
<dbReference type="PROSITE" id="PS50931">
    <property type="entry name" value="HTH_LYSR"/>
    <property type="match status" value="1"/>
</dbReference>
<dbReference type="PRINTS" id="PR00039">
    <property type="entry name" value="HTHLYSR"/>
</dbReference>
<dbReference type="SUPFAM" id="SSF46785">
    <property type="entry name" value="Winged helix' DNA-binding domain"/>
    <property type="match status" value="1"/>
</dbReference>
<keyword evidence="2" id="KW-0805">Transcription regulation</keyword>
<dbReference type="PANTHER" id="PTHR30537:SF5">
    <property type="entry name" value="HTH-TYPE TRANSCRIPTIONAL ACTIVATOR TTDR-RELATED"/>
    <property type="match status" value="1"/>
</dbReference>
<dbReference type="AlphaFoldDB" id="A0A9X2BKL2"/>
<gene>
    <name evidence="6" type="ORF">KP803_15415</name>
</gene>
<evidence type="ECO:0000256" key="4">
    <source>
        <dbReference type="ARBA" id="ARBA00023163"/>
    </source>
</evidence>
<dbReference type="PANTHER" id="PTHR30537">
    <property type="entry name" value="HTH-TYPE TRANSCRIPTIONAL REGULATOR"/>
    <property type="match status" value="1"/>
</dbReference>
<dbReference type="InterPro" id="IPR058163">
    <property type="entry name" value="LysR-type_TF_proteobact-type"/>
</dbReference>
<evidence type="ECO:0000259" key="5">
    <source>
        <dbReference type="PROSITE" id="PS50931"/>
    </source>
</evidence>
<name>A0A9X2BKL2_9VIBR</name>
<keyword evidence="4" id="KW-0804">Transcription</keyword>
<keyword evidence="7" id="KW-1185">Reference proteome</keyword>
<dbReference type="EMBL" id="JAJHVV010000009">
    <property type="protein sequence ID" value="MCK6264667.1"/>
    <property type="molecule type" value="Genomic_DNA"/>
</dbReference>
<keyword evidence="3" id="KW-0238">DNA-binding</keyword>
<dbReference type="RefSeq" id="WP_248009742.1">
    <property type="nucleotide sequence ID" value="NZ_JAJHVV010000009.1"/>
</dbReference>
<evidence type="ECO:0000256" key="3">
    <source>
        <dbReference type="ARBA" id="ARBA00023125"/>
    </source>
</evidence>
<accession>A0A9X2BKL2</accession>
<dbReference type="GO" id="GO:0006351">
    <property type="term" value="P:DNA-templated transcription"/>
    <property type="evidence" value="ECO:0007669"/>
    <property type="project" value="TreeGrafter"/>
</dbReference>
<dbReference type="Pfam" id="PF00126">
    <property type="entry name" value="HTH_1"/>
    <property type="match status" value="1"/>
</dbReference>
<evidence type="ECO:0000313" key="7">
    <source>
        <dbReference type="Proteomes" id="UP001139559"/>
    </source>
</evidence>
<dbReference type="SUPFAM" id="SSF53850">
    <property type="entry name" value="Periplasmic binding protein-like II"/>
    <property type="match status" value="1"/>
</dbReference>
<dbReference type="FunFam" id="1.10.10.10:FF:000001">
    <property type="entry name" value="LysR family transcriptional regulator"/>
    <property type="match status" value="1"/>
</dbReference>
<dbReference type="Proteomes" id="UP001139559">
    <property type="component" value="Unassembled WGS sequence"/>
</dbReference>
<reference evidence="6" key="1">
    <citation type="submission" date="2021-11" db="EMBL/GenBank/DDBJ databases">
        <title>Vibrio ZSDE26 sp. nov. and Vibrio ZSDZ34 sp. nov., isolated from coastal seawater in Qingdao.</title>
        <authorList>
            <person name="Zhang P."/>
        </authorList>
    </citation>
    <scope>NUCLEOTIDE SEQUENCE</scope>
    <source>
        <strain evidence="6">ZSDE26</strain>
    </source>
</reference>
<dbReference type="Pfam" id="PF03466">
    <property type="entry name" value="LysR_substrate"/>
    <property type="match status" value="1"/>
</dbReference>
<protein>
    <submittedName>
        <fullName evidence="6">LysR family transcriptional regulator</fullName>
    </submittedName>
</protein>
<dbReference type="InterPro" id="IPR036390">
    <property type="entry name" value="WH_DNA-bd_sf"/>
</dbReference>
<dbReference type="GO" id="GO:0043565">
    <property type="term" value="F:sequence-specific DNA binding"/>
    <property type="evidence" value="ECO:0007669"/>
    <property type="project" value="TreeGrafter"/>
</dbReference>
<sequence>MGQLESIHIFIKVVETGSITKASEQLGLAKSAISKRLSELEQQLGVKLINRTTRKSSITEAGQLYFQKSKLIYEELDELNCEIASVQKNLVGTLKIAVPLSFGIEHLVPALDEFSKQHSELKLDVDFSDRRVDLVQDGFDLALRIGHLADSTLKAKAITLVSHVLCASPTYLKEFGTPKTPDDLKTHKFLRYSQSSLSGLQLESKGQQKYTVATDAVHSANNGEFLKAMALSGHGYTHLPKFIVWKELQSGALQPILEPYTPAPQHAYIVYPETRYLPKKSRVFIDFLTDYFGDTPYWE</sequence>
<evidence type="ECO:0000256" key="2">
    <source>
        <dbReference type="ARBA" id="ARBA00023015"/>
    </source>
</evidence>
<feature type="domain" description="HTH lysR-type" evidence="5">
    <location>
        <begin position="1"/>
        <end position="59"/>
    </location>
</feature>